<evidence type="ECO:0008006" key="3">
    <source>
        <dbReference type="Google" id="ProtNLM"/>
    </source>
</evidence>
<sequence>MCRTTFPCKTELQNMLVPNLLHTYVLCTPFASLGCIFCSFAEAHSADQKNVQARRELRGYKEQTIKRSDSSKYELMDTTFCLGPIRISFQLHK</sequence>
<proteinExistence type="predicted"/>
<dbReference type="AlphaFoldDB" id="A0ABD3RKA4"/>
<accession>A0ABD3RKA4</accession>
<name>A0ABD3RKA4_9LAMI</name>
<dbReference type="PROSITE" id="PS51257">
    <property type="entry name" value="PROKAR_LIPOPROTEIN"/>
    <property type="match status" value="1"/>
</dbReference>
<evidence type="ECO:0000313" key="1">
    <source>
        <dbReference type="EMBL" id="KAL3813149.1"/>
    </source>
</evidence>
<keyword evidence="2" id="KW-1185">Reference proteome</keyword>
<dbReference type="Proteomes" id="UP001634393">
    <property type="component" value="Unassembled WGS sequence"/>
</dbReference>
<evidence type="ECO:0000313" key="2">
    <source>
        <dbReference type="Proteomes" id="UP001634393"/>
    </source>
</evidence>
<comment type="caution">
    <text evidence="1">The sequence shown here is derived from an EMBL/GenBank/DDBJ whole genome shotgun (WGS) entry which is preliminary data.</text>
</comment>
<organism evidence="1 2">
    <name type="scientific">Penstemon smallii</name>
    <dbReference type="NCBI Taxonomy" id="265156"/>
    <lineage>
        <taxon>Eukaryota</taxon>
        <taxon>Viridiplantae</taxon>
        <taxon>Streptophyta</taxon>
        <taxon>Embryophyta</taxon>
        <taxon>Tracheophyta</taxon>
        <taxon>Spermatophyta</taxon>
        <taxon>Magnoliopsida</taxon>
        <taxon>eudicotyledons</taxon>
        <taxon>Gunneridae</taxon>
        <taxon>Pentapetalae</taxon>
        <taxon>asterids</taxon>
        <taxon>lamiids</taxon>
        <taxon>Lamiales</taxon>
        <taxon>Plantaginaceae</taxon>
        <taxon>Cheloneae</taxon>
        <taxon>Penstemon</taxon>
    </lineage>
</organism>
<gene>
    <name evidence="1" type="ORF">ACJIZ3_014417</name>
</gene>
<protein>
    <recommendedName>
        <fullName evidence="3">Secreted protein</fullName>
    </recommendedName>
</protein>
<reference evidence="1 2" key="1">
    <citation type="submission" date="2024-12" db="EMBL/GenBank/DDBJ databases">
        <title>The unique morphological basis and parallel evolutionary history of personate flowers in Penstemon.</title>
        <authorList>
            <person name="Depatie T.H."/>
            <person name="Wessinger C.A."/>
        </authorList>
    </citation>
    <scope>NUCLEOTIDE SEQUENCE [LARGE SCALE GENOMIC DNA]</scope>
    <source>
        <strain evidence="1">WTNN_2</strain>
        <tissue evidence="1">Leaf</tissue>
    </source>
</reference>
<dbReference type="EMBL" id="JBJXBP010000008">
    <property type="protein sequence ID" value="KAL3813149.1"/>
    <property type="molecule type" value="Genomic_DNA"/>
</dbReference>